<evidence type="ECO:0000256" key="1">
    <source>
        <dbReference type="SAM" id="Coils"/>
    </source>
</evidence>
<sequence>MITALETSPLRITSSPSLSPYHTPVSALSTSPPPITETTPTVEEPTLMPHESPLQSVHLLGRDEGSLSLHELTVMCTKFSNKVTSLEAELAQTKQTYGTALTKLIKKVKKLEQTVESTQARRRFEIVVSNDEEGLEHPSKQGRKITEINQDPSISLVQDEGTSWIQEDIEIKEKISSGEKGEKEVSTVDAEHSTVISEVSTAAANLVCIRRSAQKRKDKGKEIMEEDESVQKKTKKQLEQERLGHEEAIRLQEQIDE</sequence>
<feature type="coiled-coil region" evidence="1">
    <location>
        <begin position="76"/>
        <end position="121"/>
    </location>
</feature>
<organism evidence="3 4">
    <name type="scientific">Tanacetum coccineum</name>
    <dbReference type="NCBI Taxonomy" id="301880"/>
    <lineage>
        <taxon>Eukaryota</taxon>
        <taxon>Viridiplantae</taxon>
        <taxon>Streptophyta</taxon>
        <taxon>Embryophyta</taxon>
        <taxon>Tracheophyta</taxon>
        <taxon>Spermatophyta</taxon>
        <taxon>Magnoliopsida</taxon>
        <taxon>eudicotyledons</taxon>
        <taxon>Gunneridae</taxon>
        <taxon>Pentapetalae</taxon>
        <taxon>asterids</taxon>
        <taxon>campanulids</taxon>
        <taxon>Asterales</taxon>
        <taxon>Asteraceae</taxon>
        <taxon>Asteroideae</taxon>
        <taxon>Anthemideae</taxon>
        <taxon>Anthemidinae</taxon>
        <taxon>Tanacetum</taxon>
    </lineage>
</organism>
<feature type="region of interest" description="Disordered" evidence="2">
    <location>
        <begin position="211"/>
        <end position="257"/>
    </location>
</feature>
<feature type="compositionally biased region" description="Basic and acidic residues" evidence="2">
    <location>
        <begin position="236"/>
        <end position="250"/>
    </location>
</feature>
<evidence type="ECO:0000313" key="4">
    <source>
        <dbReference type="Proteomes" id="UP001151760"/>
    </source>
</evidence>
<dbReference type="EMBL" id="BQNB010019904">
    <property type="protein sequence ID" value="GJT90256.1"/>
    <property type="molecule type" value="Genomic_DNA"/>
</dbReference>
<proteinExistence type="predicted"/>
<comment type="caution">
    <text evidence="3">The sequence shown here is derived from an EMBL/GenBank/DDBJ whole genome shotgun (WGS) entry which is preliminary data.</text>
</comment>
<reference evidence="3" key="2">
    <citation type="submission" date="2022-01" db="EMBL/GenBank/DDBJ databases">
        <authorList>
            <person name="Yamashiro T."/>
            <person name="Shiraishi A."/>
            <person name="Satake H."/>
            <person name="Nakayama K."/>
        </authorList>
    </citation>
    <scope>NUCLEOTIDE SEQUENCE</scope>
</reference>
<evidence type="ECO:0000313" key="3">
    <source>
        <dbReference type="EMBL" id="GJT90256.1"/>
    </source>
</evidence>
<keyword evidence="4" id="KW-1185">Reference proteome</keyword>
<name>A0ABQ5HQX3_9ASTR</name>
<keyword evidence="1" id="KW-0175">Coiled coil</keyword>
<protein>
    <submittedName>
        <fullName evidence="3">Uncharacterized protein</fullName>
    </submittedName>
</protein>
<dbReference type="Proteomes" id="UP001151760">
    <property type="component" value="Unassembled WGS sequence"/>
</dbReference>
<feature type="compositionally biased region" description="Polar residues" evidence="2">
    <location>
        <begin position="10"/>
        <end position="20"/>
    </location>
</feature>
<feature type="region of interest" description="Disordered" evidence="2">
    <location>
        <begin position="1"/>
        <end position="44"/>
    </location>
</feature>
<reference evidence="3" key="1">
    <citation type="journal article" date="2022" name="Int. J. Mol. Sci.">
        <title>Draft Genome of Tanacetum Coccineum: Genomic Comparison of Closely Related Tanacetum-Family Plants.</title>
        <authorList>
            <person name="Yamashiro T."/>
            <person name="Shiraishi A."/>
            <person name="Nakayama K."/>
            <person name="Satake H."/>
        </authorList>
    </citation>
    <scope>NUCLEOTIDE SEQUENCE</scope>
</reference>
<gene>
    <name evidence="3" type="ORF">Tco_1079101</name>
</gene>
<accession>A0ABQ5HQX3</accession>
<evidence type="ECO:0000256" key="2">
    <source>
        <dbReference type="SAM" id="MobiDB-lite"/>
    </source>
</evidence>